<feature type="domain" description="NusG-like N-terminal" evidence="5">
    <location>
        <begin position="88"/>
        <end position="197"/>
    </location>
</feature>
<dbReference type="PANTHER" id="PTHR30265">
    <property type="entry name" value="RHO-INTERACTING TRANSCRIPTION TERMINATION FACTOR NUSG"/>
    <property type="match status" value="1"/>
</dbReference>
<dbReference type="InterPro" id="IPR043425">
    <property type="entry name" value="NusG-like"/>
</dbReference>
<dbReference type="InterPro" id="IPR008991">
    <property type="entry name" value="Translation_prot_SH3-like_sf"/>
</dbReference>
<dbReference type="CDD" id="cd06091">
    <property type="entry name" value="KOW_NusG"/>
    <property type="match status" value="1"/>
</dbReference>
<proteinExistence type="inferred from homology"/>
<evidence type="ECO:0000313" key="7">
    <source>
        <dbReference type="Proteomes" id="UP000582487"/>
    </source>
</evidence>
<keyword evidence="1 3" id="KW-0805">Transcription regulation</keyword>
<dbReference type="InterPro" id="IPR006645">
    <property type="entry name" value="NGN-like_dom"/>
</dbReference>
<evidence type="ECO:0000256" key="1">
    <source>
        <dbReference type="HAMAP-Rule" id="MF_00948"/>
    </source>
</evidence>
<dbReference type="CDD" id="cd09891">
    <property type="entry name" value="NGN_Bact_1"/>
    <property type="match status" value="1"/>
</dbReference>
<feature type="region of interest" description="Disordered" evidence="4">
    <location>
        <begin position="1"/>
        <end position="78"/>
    </location>
</feature>
<dbReference type="InterPro" id="IPR001062">
    <property type="entry name" value="Transcrpt_antiterm_NusG"/>
</dbReference>
<dbReference type="InterPro" id="IPR047050">
    <property type="entry name" value="NGN"/>
</dbReference>
<comment type="function">
    <text evidence="1 3">Participates in transcription elongation, termination and antitermination.</text>
</comment>
<feature type="compositionally biased region" description="Basic and acidic residues" evidence="4">
    <location>
        <begin position="38"/>
        <end position="61"/>
    </location>
</feature>
<dbReference type="InterPro" id="IPR014722">
    <property type="entry name" value="Rib_uL2_dom2"/>
</dbReference>
<keyword evidence="1 3" id="KW-0804">Transcription</keyword>
<dbReference type="RefSeq" id="WP_004011738.1">
    <property type="nucleotide sequence ID" value="NZ_CAMUNX010000010.1"/>
</dbReference>
<dbReference type="SMART" id="SM00738">
    <property type="entry name" value="NGN"/>
    <property type="match status" value="1"/>
</dbReference>
<comment type="caution">
    <text evidence="6">The sequence shown here is derived from an EMBL/GenBank/DDBJ whole genome shotgun (WGS) entry which is preliminary data.</text>
</comment>
<keyword evidence="1 3" id="KW-0806">Transcription termination</keyword>
<dbReference type="PANTHER" id="PTHR30265:SF2">
    <property type="entry name" value="TRANSCRIPTION TERMINATION_ANTITERMINATION PROTEIN NUSG"/>
    <property type="match status" value="1"/>
</dbReference>
<gene>
    <name evidence="1 6" type="primary">nusG</name>
    <name evidence="6" type="ORF">HHJ74_11125</name>
</gene>
<dbReference type="Gene3D" id="2.30.30.30">
    <property type="match status" value="1"/>
</dbReference>
<comment type="similarity">
    <text evidence="1 3">Belongs to the NusG family.</text>
</comment>
<dbReference type="GO" id="GO:0031564">
    <property type="term" value="P:transcription antitermination"/>
    <property type="evidence" value="ECO:0007669"/>
    <property type="project" value="UniProtKB-UniRule"/>
</dbReference>
<dbReference type="HAMAP" id="MF_00948">
    <property type="entry name" value="NusG"/>
    <property type="match status" value="1"/>
</dbReference>
<dbReference type="GO" id="GO:0006354">
    <property type="term" value="P:DNA-templated transcription elongation"/>
    <property type="evidence" value="ECO:0007669"/>
    <property type="project" value="UniProtKB-UniRule"/>
</dbReference>
<dbReference type="eggNOG" id="COG0250">
    <property type="taxonomic scope" value="Bacteria"/>
</dbReference>
<evidence type="ECO:0000256" key="4">
    <source>
        <dbReference type="SAM" id="MobiDB-lite"/>
    </source>
</evidence>
<dbReference type="GO" id="GO:0005829">
    <property type="term" value="C:cytosol"/>
    <property type="evidence" value="ECO:0007669"/>
    <property type="project" value="TreeGrafter"/>
</dbReference>
<dbReference type="Proteomes" id="UP000582487">
    <property type="component" value="Unassembled WGS sequence"/>
</dbReference>
<dbReference type="PRINTS" id="PR00338">
    <property type="entry name" value="NUSGTNSCPFCT"/>
</dbReference>
<dbReference type="GO" id="GO:0006353">
    <property type="term" value="P:DNA-templated transcription termination"/>
    <property type="evidence" value="ECO:0007669"/>
    <property type="project" value="UniProtKB-UniRule"/>
</dbReference>
<dbReference type="EMBL" id="JABCUV010000023">
    <property type="protein sequence ID" value="NMW94217.1"/>
    <property type="molecule type" value="Genomic_DNA"/>
</dbReference>
<protein>
    <recommendedName>
        <fullName evidence="1 2">Transcription termination/antitermination protein NusG</fullName>
    </recommendedName>
</protein>
<evidence type="ECO:0000259" key="5">
    <source>
        <dbReference type="SMART" id="SM00738"/>
    </source>
</evidence>
<dbReference type="FunFam" id="2.30.30.30:FF:000002">
    <property type="entry name" value="Transcription termination/antitermination factor NusG"/>
    <property type="match status" value="1"/>
</dbReference>
<evidence type="ECO:0000256" key="2">
    <source>
        <dbReference type="NCBIfam" id="TIGR00922"/>
    </source>
</evidence>
<dbReference type="SUPFAM" id="SSF82679">
    <property type="entry name" value="N-utilization substance G protein NusG, N-terminal domain"/>
    <property type="match status" value="1"/>
</dbReference>
<sequence>MENLDQSSEESKLEEVVPAGIDPETGEILEDADAPELATRETETSASEEATHTAEATRETEATSADSASEGDEADPREELAARLRSLPGRWYVVHTYSSYEKRVKQNIEQRVANNPGMEEWIYQVEIPMEEHIEVKAKSRRKVLRPRIPGYVLVRMDMEENSWRLVKDTPAVTGFVGNQQDPVPLTLQEVIDMLAPTAAQAAKATVTEDGQIAVSQAVSTQIVTDFEVGQGVTITSGPFETMTATIAEIYPDTSKLKVLVTIFERETPVELNFDQVEKIL</sequence>
<dbReference type="NCBIfam" id="TIGR00922">
    <property type="entry name" value="nusG"/>
    <property type="match status" value="1"/>
</dbReference>
<evidence type="ECO:0000313" key="6">
    <source>
        <dbReference type="EMBL" id="NMW94217.1"/>
    </source>
</evidence>
<keyword evidence="1 3" id="KW-0889">Transcription antitermination</keyword>
<reference evidence="6 7" key="1">
    <citation type="submission" date="2020-04" db="EMBL/GenBank/DDBJ databases">
        <title>Antimicrobial susceptibility and clonality of vaginal-derived multi-drug resistant Mobiluncus isolates in China.</title>
        <authorList>
            <person name="Zhang X."/>
        </authorList>
    </citation>
    <scope>NUCLEOTIDE SEQUENCE [LARGE SCALE GENOMIC DNA]</scope>
    <source>
        <strain evidence="6 7">7</strain>
    </source>
</reference>
<organism evidence="6 7">
    <name type="scientific">Mobiluncus mulieris</name>
    <dbReference type="NCBI Taxonomy" id="2052"/>
    <lineage>
        <taxon>Bacteria</taxon>
        <taxon>Bacillati</taxon>
        <taxon>Actinomycetota</taxon>
        <taxon>Actinomycetes</taxon>
        <taxon>Actinomycetales</taxon>
        <taxon>Actinomycetaceae</taxon>
        <taxon>Mobiluncus</taxon>
    </lineage>
</organism>
<dbReference type="OrthoDB" id="9809075at2"/>
<dbReference type="AlphaFoldDB" id="A0A254PMC1"/>
<dbReference type="GO" id="GO:0032784">
    <property type="term" value="P:regulation of DNA-templated transcription elongation"/>
    <property type="evidence" value="ECO:0007669"/>
    <property type="project" value="InterPro"/>
</dbReference>
<dbReference type="Pfam" id="PF02357">
    <property type="entry name" value="NusG"/>
    <property type="match status" value="1"/>
</dbReference>
<dbReference type="InterPro" id="IPR036735">
    <property type="entry name" value="NGN_dom_sf"/>
</dbReference>
<evidence type="ECO:0000256" key="3">
    <source>
        <dbReference type="RuleBase" id="RU000538"/>
    </source>
</evidence>
<accession>A0A254PMC1</accession>
<dbReference type="SUPFAM" id="SSF50104">
    <property type="entry name" value="Translation proteins SH3-like domain"/>
    <property type="match status" value="1"/>
</dbReference>
<name>A0A254PMC1_9ACTO</name>
<dbReference type="Gene3D" id="3.30.70.940">
    <property type="entry name" value="NusG, N-terminal domain"/>
    <property type="match status" value="1"/>
</dbReference>
<feature type="compositionally biased region" description="Acidic residues" evidence="4">
    <location>
        <begin position="24"/>
        <end position="34"/>
    </location>
</feature>